<organism evidence="3 4">
    <name type="scientific">Candidatus Entotheonella gemina</name>
    <dbReference type="NCBI Taxonomy" id="1429439"/>
    <lineage>
        <taxon>Bacteria</taxon>
        <taxon>Pseudomonadati</taxon>
        <taxon>Nitrospinota/Tectimicrobiota group</taxon>
        <taxon>Candidatus Tectimicrobiota</taxon>
        <taxon>Candidatus Entotheonellia</taxon>
        <taxon>Candidatus Entotheonellales</taxon>
        <taxon>Candidatus Entotheonellaceae</taxon>
        <taxon>Candidatus Entotheonella</taxon>
    </lineage>
</organism>
<gene>
    <name evidence="3" type="ORF">ETSY2_54160</name>
</gene>
<evidence type="ECO:0000256" key="1">
    <source>
        <dbReference type="SAM" id="Phobius"/>
    </source>
</evidence>
<reference evidence="3 4" key="1">
    <citation type="journal article" date="2014" name="Nature">
        <title>An environmental bacterial taxon with a large and distinct metabolic repertoire.</title>
        <authorList>
            <person name="Wilson M.C."/>
            <person name="Mori T."/>
            <person name="Ruckert C."/>
            <person name="Uria A.R."/>
            <person name="Helf M.J."/>
            <person name="Takada K."/>
            <person name="Gernert C."/>
            <person name="Steffens U.A."/>
            <person name="Heycke N."/>
            <person name="Schmitt S."/>
            <person name="Rinke C."/>
            <person name="Helfrich E.J."/>
            <person name="Brachmann A.O."/>
            <person name="Gurgui C."/>
            <person name="Wakimoto T."/>
            <person name="Kracht M."/>
            <person name="Crusemann M."/>
            <person name="Hentschel U."/>
            <person name="Abe I."/>
            <person name="Matsunaga S."/>
            <person name="Kalinowski J."/>
            <person name="Takeyama H."/>
            <person name="Piel J."/>
        </authorList>
    </citation>
    <scope>NUCLEOTIDE SEQUENCE [LARGE SCALE GENOMIC DNA]</scope>
    <source>
        <strain evidence="4">TSY2</strain>
    </source>
</reference>
<feature type="transmembrane region" description="Helical" evidence="1">
    <location>
        <begin position="40"/>
        <end position="61"/>
    </location>
</feature>
<dbReference type="EMBL" id="AZHX01003024">
    <property type="protein sequence ID" value="ETW92200.1"/>
    <property type="molecule type" value="Genomic_DNA"/>
</dbReference>
<dbReference type="HOGENOM" id="CLU_1753452_0_0_7"/>
<feature type="non-terminal residue" evidence="3">
    <location>
        <position position="149"/>
    </location>
</feature>
<dbReference type="Proteomes" id="UP000019140">
    <property type="component" value="Unassembled WGS sequence"/>
</dbReference>
<evidence type="ECO:0000313" key="3">
    <source>
        <dbReference type="EMBL" id="ETW92200.1"/>
    </source>
</evidence>
<proteinExistence type="predicted"/>
<dbReference type="Pfam" id="PF10816">
    <property type="entry name" value="DUF2760"/>
    <property type="match status" value="1"/>
</dbReference>
<accession>W4L3F0</accession>
<evidence type="ECO:0000313" key="4">
    <source>
        <dbReference type="Proteomes" id="UP000019140"/>
    </source>
</evidence>
<keyword evidence="1" id="KW-1133">Transmembrane helix</keyword>
<sequence length="149" mass="16034">MQEQRSFAIQSLIISLIFNTVLLGVIYFLAPTIFQDSTQMVTILSAGGVITLGLWLLNLFVGRREAATEAHAAATIEAKAEIEKAAQAAAEVAKAQKPVEPPEASAIQILSILQRKGRLIGFLQEDLTAYEDAQIGAAVRTIHEGCKEA</sequence>
<keyword evidence="1" id="KW-0472">Membrane</keyword>
<feature type="transmembrane region" description="Helical" evidence="1">
    <location>
        <begin position="12"/>
        <end position="34"/>
    </location>
</feature>
<keyword evidence="4" id="KW-1185">Reference proteome</keyword>
<protein>
    <recommendedName>
        <fullName evidence="2">DUF2760 domain-containing protein</fullName>
    </recommendedName>
</protein>
<dbReference type="InterPro" id="IPR021212">
    <property type="entry name" value="DUF2760"/>
</dbReference>
<feature type="domain" description="DUF2760" evidence="2">
    <location>
        <begin position="104"/>
        <end position="148"/>
    </location>
</feature>
<comment type="caution">
    <text evidence="3">The sequence shown here is derived from an EMBL/GenBank/DDBJ whole genome shotgun (WGS) entry which is preliminary data.</text>
</comment>
<name>W4L3F0_9BACT</name>
<keyword evidence="1" id="KW-0812">Transmembrane</keyword>
<dbReference type="AlphaFoldDB" id="W4L3F0"/>
<evidence type="ECO:0000259" key="2">
    <source>
        <dbReference type="Pfam" id="PF10816"/>
    </source>
</evidence>